<evidence type="ECO:0008006" key="3">
    <source>
        <dbReference type="Google" id="ProtNLM"/>
    </source>
</evidence>
<evidence type="ECO:0000313" key="2">
    <source>
        <dbReference type="Proteomes" id="UP000281261"/>
    </source>
</evidence>
<dbReference type="InterPro" id="IPR004195">
    <property type="entry name" value="Head_decoration_D"/>
</dbReference>
<name>A0A420ZB79_UNCK3</name>
<dbReference type="AlphaFoldDB" id="A0A420ZB79"/>
<comment type="caution">
    <text evidence="1">The sequence shown here is derived from an EMBL/GenBank/DDBJ whole genome shotgun (WGS) entry which is preliminary data.</text>
</comment>
<dbReference type="Proteomes" id="UP000281261">
    <property type="component" value="Unassembled WGS sequence"/>
</dbReference>
<reference evidence="1 2" key="1">
    <citation type="submission" date="2018-06" db="EMBL/GenBank/DDBJ databases">
        <title>Extensive metabolic versatility and redundancy in microbially diverse, dynamic hydrothermal sediments.</title>
        <authorList>
            <person name="Dombrowski N."/>
            <person name="Teske A."/>
            <person name="Baker B.J."/>
        </authorList>
    </citation>
    <scope>NUCLEOTIDE SEQUENCE [LARGE SCALE GENOMIC DNA]</scope>
    <source>
        <strain evidence="1">B79_G16</strain>
    </source>
</reference>
<evidence type="ECO:0000313" key="1">
    <source>
        <dbReference type="EMBL" id="RLC36045.1"/>
    </source>
</evidence>
<dbReference type="EMBL" id="QMNG01000091">
    <property type="protein sequence ID" value="RLC36045.1"/>
    <property type="molecule type" value="Genomic_DNA"/>
</dbReference>
<accession>A0A420ZB79</accession>
<protein>
    <recommendedName>
        <fullName evidence="3">Head decoration protein</fullName>
    </recommendedName>
</protein>
<organism evidence="1 2">
    <name type="scientific">candidate division Kazan bacterium</name>
    <dbReference type="NCBI Taxonomy" id="2202143"/>
    <lineage>
        <taxon>Bacteria</taxon>
        <taxon>Bacteria division Kazan-3B-28</taxon>
    </lineage>
</organism>
<proteinExistence type="predicted"/>
<dbReference type="Pfam" id="PF02924">
    <property type="entry name" value="HDPD"/>
    <property type="match status" value="1"/>
</dbReference>
<sequence>MAYTSYTYTLPTFVHTDQPFVVVHVVAGASVSKGTVAGEVTATGKYKAYNNSASDGTETAKGIFLADASTDEVVPLLVFGVVKESEVTGVDSAAKTDLAGKIWFLDANNRWAD</sequence>
<gene>
    <name evidence="1" type="ORF">DRH29_05310</name>
</gene>